<evidence type="ECO:0000256" key="7">
    <source>
        <dbReference type="SAM" id="MobiDB-lite"/>
    </source>
</evidence>
<dbReference type="PANTHER" id="PTHR45825:SF11">
    <property type="entry name" value="ALPHA AMYLASE DOMAIN-CONTAINING PROTEIN"/>
    <property type="match status" value="1"/>
</dbReference>
<evidence type="ECO:0000313" key="10">
    <source>
        <dbReference type="Proteomes" id="UP000485058"/>
    </source>
</evidence>
<organism evidence="9 10">
    <name type="scientific">Haematococcus lacustris</name>
    <name type="common">Green alga</name>
    <name type="synonym">Haematococcus pluvialis</name>
    <dbReference type="NCBI Taxonomy" id="44745"/>
    <lineage>
        <taxon>Eukaryota</taxon>
        <taxon>Viridiplantae</taxon>
        <taxon>Chlorophyta</taxon>
        <taxon>core chlorophytes</taxon>
        <taxon>Chlorophyceae</taxon>
        <taxon>CS clade</taxon>
        <taxon>Chlamydomonadales</taxon>
        <taxon>Haematococcaceae</taxon>
        <taxon>Haematococcus</taxon>
    </lineage>
</organism>
<accession>A0A699ZMB2</accession>
<dbReference type="PANTHER" id="PTHR45825">
    <property type="entry name" value="GRANULE-BOUND STARCH SYNTHASE 1, CHLOROPLASTIC/AMYLOPLASTIC"/>
    <property type="match status" value="1"/>
</dbReference>
<protein>
    <submittedName>
        <fullName evidence="9">Glyco_transf_5 domain-containing protein</fullName>
    </submittedName>
</protein>
<feature type="non-terminal residue" evidence="9">
    <location>
        <position position="125"/>
    </location>
</feature>
<feature type="compositionally biased region" description="Low complexity" evidence="7">
    <location>
        <begin position="81"/>
        <end position="90"/>
    </location>
</feature>
<reference evidence="9 10" key="1">
    <citation type="submission" date="2020-02" db="EMBL/GenBank/DDBJ databases">
        <title>Draft genome sequence of Haematococcus lacustris strain NIES-144.</title>
        <authorList>
            <person name="Morimoto D."/>
            <person name="Nakagawa S."/>
            <person name="Yoshida T."/>
            <person name="Sawayama S."/>
        </authorList>
    </citation>
    <scope>NUCLEOTIDE SEQUENCE [LARGE SCALE GENOMIC DNA]</scope>
    <source>
        <strain evidence="9 10">NIES-144</strain>
    </source>
</reference>
<evidence type="ECO:0000256" key="1">
    <source>
        <dbReference type="ARBA" id="ARBA00004602"/>
    </source>
</evidence>
<evidence type="ECO:0000313" key="9">
    <source>
        <dbReference type="EMBL" id="GFH23175.1"/>
    </source>
</evidence>
<dbReference type="Pfam" id="PF08323">
    <property type="entry name" value="Glyco_transf_5"/>
    <property type="match status" value="1"/>
</dbReference>
<comment type="pathway">
    <text evidence="2">Glycan biosynthesis; starch biosynthesis.</text>
</comment>
<evidence type="ECO:0000256" key="2">
    <source>
        <dbReference type="ARBA" id="ARBA00004727"/>
    </source>
</evidence>
<proteinExistence type="predicted"/>
<dbReference type="SUPFAM" id="SSF53756">
    <property type="entry name" value="UDP-Glycosyltransferase/glycogen phosphorylase"/>
    <property type="match status" value="1"/>
</dbReference>
<comment type="caution">
    <text evidence="9">The sequence shown here is derived from an EMBL/GenBank/DDBJ whole genome shotgun (WGS) entry which is preliminary data.</text>
</comment>
<dbReference type="EMBL" id="BLLF01002208">
    <property type="protein sequence ID" value="GFH23175.1"/>
    <property type="molecule type" value="Genomic_DNA"/>
</dbReference>
<dbReference type="Gene3D" id="3.40.50.2000">
    <property type="entry name" value="Glycogen Phosphorylase B"/>
    <property type="match status" value="1"/>
</dbReference>
<evidence type="ECO:0000256" key="6">
    <source>
        <dbReference type="ARBA" id="ARBA00023234"/>
    </source>
</evidence>
<evidence type="ECO:0000256" key="4">
    <source>
        <dbReference type="ARBA" id="ARBA00022679"/>
    </source>
</evidence>
<keyword evidence="6" id="KW-0035">Amyloplast</keyword>
<keyword evidence="4" id="KW-0808">Transferase</keyword>
<comment type="subcellular location">
    <subcellularLocation>
        <location evidence="1">Plastid</location>
        <location evidence="1">Amyloplast</location>
    </subcellularLocation>
</comment>
<dbReference type="AlphaFoldDB" id="A0A699ZMB2"/>
<dbReference type="InterPro" id="IPR013534">
    <property type="entry name" value="Starch_synth_cat_dom"/>
</dbReference>
<dbReference type="GO" id="GO:0019252">
    <property type="term" value="P:starch biosynthetic process"/>
    <property type="evidence" value="ECO:0007669"/>
    <property type="project" value="UniProtKB-UniPathway"/>
</dbReference>
<gene>
    <name evidence="9" type="ORF">HaLaN_20748</name>
</gene>
<sequence length="125" mass="13036">MCEARLSEDAVQPTTAAVFVASEVAPWSKTGGLADVMSALPAALVARGHRVMTVSPRYSNYHNAVDTGLEAPVAGAPLPNPQQQLAPSSPTHSQPAQAHPHLLQLEMPEAHASAPGLPIHRPQAS</sequence>
<feature type="non-terminal residue" evidence="9">
    <location>
        <position position="1"/>
    </location>
</feature>
<dbReference type="GO" id="GO:0016757">
    <property type="term" value="F:glycosyltransferase activity"/>
    <property type="evidence" value="ECO:0007669"/>
    <property type="project" value="UniProtKB-KW"/>
</dbReference>
<dbReference type="Proteomes" id="UP000485058">
    <property type="component" value="Unassembled WGS sequence"/>
</dbReference>
<keyword evidence="10" id="KW-1185">Reference proteome</keyword>
<evidence type="ECO:0000256" key="5">
    <source>
        <dbReference type="ARBA" id="ARBA00022922"/>
    </source>
</evidence>
<name>A0A699ZMB2_HAELA</name>
<keyword evidence="3" id="KW-0328">Glycosyltransferase</keyword>
<evidence type="ECO:0000259" key="8">
    <source>
        <dbReference type="Pfam" id="PF08323"/>
    </source>
</evidence>
<dbReference type="GO" id="GO:0009501">
    <property type="term" value="C:amyloplast"/>
    <property type="evidence" value="ECO:0007669"/>
    <property type="project" value="UniProtKB-SubCell"/>
</dbReference>
<keyword evidence="5" id="KW-0750">Starch biosynthesis</keyword>
<feature type="domain" description="Starch synthase catalytic" evidence="8">
    <location>
        <begin position="18"/>
        <end position="64"/>
    </location>
</feature>
<feature type="region of interest" description="Disordered" evidence="7">
    <location>
        <begin position="71"/>
        <end position="125"/>
    </location>
</feature>
<keyword evidence="6" id="KW-0934">Plastid</keyword>
<evidence type="ECO:0000256" key="3">
    <source>
        <dbReference type="ARBA" id="ARBA00022676"/>
    </source>
</evidence>
<dbReference type="UniPathway" id="UPA00152"/>